<evidence type="ECO:0000256" key="11">
    <source>
        <dbReference type="ARBA" id="ARBA00023065"/>
    </source>
</evidence>
<keyword evidence="5" id="KW-1003">Cell membrane</keyword>
<protein>
    <submittedName>
        <fullName evidence="15">K(+)/H(+) antiporter</fullName>
    </submittedName>
</protein>
<dbReference type="GO" id="GO:0015297">
    <property type="term" value="F:antiporter activity"/>
    <property type="evidence" value="ECO:0007669"/>
    <property type="project" value="UniProtKB-KW"/>
</dbReference>
<evidence type="ECO:0000259" key="14">
    <source>
        <dbReference type="PROSITE" id="PS51201"/>
    </source>
</evidence>
<evidence type="ECO:0000256" key="6">
    <source>
        <dbReference type="ARBA" id="ARBA00022519"/>
    </source>
</evidence>
<evidence type="ECO:0000256" key="12">
    <source>
        <dbReference type="ARBA" id="ARBA00023136"/>
    </source>
</evidence>
<accession>A0A080LXG1</accession>
<dbReference type="InterPro" id="IPR003148">
    <property type="entry name" value="RCK_N"/>
</dbReference>
<feature type="transmembrane region" description="Helical" evidence="13">
    <location>
        <begin position="12"/>
        <end position="42"/>
    </location>
</feature>
<keyword evidence="8 13" id="KW-0812">Transmembrane</keyword>
<feature type="transmembrane region" description="Helical" evidence="13">
    <location>
        <begin position="114"/>
        <end position="135"/>
    </location>
</feature>
<feature type="transmembrane region" description="Helical" evidence="13">
    <location>
        <begin position="263"/>
        <end position="282"/>
    </location>
</feature>
<dbReference type="FunFam" id="1.20.1530.20:FF:000001">
    <property type="entry name" value="Glutathione-regulated potassium-efflux system protein KefB"/>
    <property type="match status" value="1"/>
</dbReference>
<evidence type="ECO:0000256" key="10">
    <source>
        <dbReference type="ARBA" id="ARBA00022989"/>
    </source>
</evidence>
<feature type="transmembrane region" description="Helical" evidence="13">
    <location>
        <begin position="84"/>
        <end position="108"/>
    </location>
</feature>
<feature type="transmembrane region" description="Helical" evidence="13">
    <location>
        <begin position="356"/>
        <end position="376"/>
    </location>
</feature>
<dbReference type="AlphaFoldDB" id="A0A080LXG1"/>
<feature type="domain" description="RCK N-terminal" evidence="14">
    <location>
        <begin position="397"/>
        <end position="516"/>
    </location>
</feature>
<evidence type="ECO:0000256" key="1">
    <source>
        <dbReference type="ARBA" id="ARBA00004429"/>
    </source>
</evidence>
<dbReference type="NCBIfam" id="TIGR00932">
    <property type="entry name" value="2a37"/>
    <property type="match status" value="1"/>
</dbReference>
<keyword evidence="4" id="KW-0050">Antiport</keyword>
<keyword evidence="12 13" id="KW-0472">Membrane</keyword>
<dbReference type="GO" id="GO:0005886">
    <property type="term" value="C:plasma membrane"/>
    <property type="evidence" value="ECO:0007669"/>
    <property type="project" value="UniProtKB-SubCell"/>
</dbReference>
<feature type="transmembrane region" description="Helical" evidence="13">
    <location>
        <begin position="294"/>
        <end position="312"/>
    </location>
</feature>
<feature type="transmembrane region" description="Helical" evidence="13">
    <location>
        <begin position="180"/>
        <end position="200"/>
    </location>
</feature>
<dbReference type="PANTHER" id="PTHR46157">
    <property type="entry name" value="K(+) EFFLUX ANTIPORTER 3, CHLOROPLASTIC"/>
    <property type="match status" value="1"/>
</dbReference>
<dbReference type="NCBIfam" id="NF002924">
    <property type="entry name" value="PRK03562.1"/>
    <property type="match status" value="1"/>
</dbReference>
<dbReference type="PROSITE" id="PS51201">
    <property type="entry name" value="RCK_N"/>
    <property type="match status" value="1"/>
</dbReference>
<dbReference type="InterPro" id="IPR038770">
    <property type="entry name" value="Na+/solute_symporter_sf"/>
</dbReference>
<organism evidence="15 16">
    <name type="scientific">Candidatus Accumulibacter phosphatis</name>
    <dbReference type="NCBI Taxonomy" id="327160"/>
    <lineage>
        <taxon>Bacteria</taxon>
        <taxon>Pseudomonadati</taxon>
        <taxon>Pseudomonadota</taxon>
        <taxon>Betaproteobacteria</taxon>
        <taxon>Candidatus Accumulibacter</taxon>
    </lineage>
</organism>
<dbReference type="GO" id="GO:0008324">
    <property type="term" value="F:monoatomic cation transmembrane transporter activity"/>
    <property type="evidence" value="ECO:0007669"/>
    <property type="project" value="InterPro"/>
</dbReference>
<keyword evidence="3" id="KW-0813">Transport</keyword>
<evidence type="ECO:0000313" key="16">
    <source>
        <dbReference type="Proteomes" id="UP000020077"/>
    </source>
</evidence>
<dbReference type="Gene3D" id="3.40.50.720">
    <property type="entry name" value="NAD(P)-binding Rossmann-like Domain"/>
    <property type="match status" value="1"/>
</dbReference>
<sequence length="597" mass="63419">MADPLLRDALVYLGAAVVCVPIAKQSGLGSVLGYLIAGWLIGPWGLKLVGEVESTLHFAEFGVVLMLFLIGLELELKRLVEMRLAVFGGGTLQMAVCGAALALGLVALGLNWQAALAAGLALALSSTAIAVQTMNERNVMTAPVGRSAFAVLLFQDIAAIPLIALVPFLGAAGGEGGSGWLGAGKAIAAIVGVVIIGRFLTRPLMRLIAKSEVREIFTAFALLLVIGIAQLMAGAGLSMALGAFLAGVLLASSEYRHALESDIAPFKGLLLGLFFIAVGMSIDFGQVIARPGLLAILLVGLLMVKGTMLALIAPRLEVPHSERWLFAALLAQAGEFAFVVFGVARAAEILSRAWEGLLTAAVALSMAATPLLLIAFDRLTASRAQAQREADAIEDDSAAVIIAGMGRYGQIVGRVLLAQGVHITVLDHDPDQIDTLRKFGYQVFYGDATRLDLLAAAGAAKAKLLVVAIDDVADSLALVDLVKENFPNLEIVARARNVRHWLELADRGVTATERETFESSLKSARAALTILGVEPYEAREIAEAFRRQNVITLKALLPHFHDEARTVAIAKSGREELEENLRRDREARQKTSARGWH</sequence>
<feature type="transmembrane region" description="Helical" evidence="13">
    <location>
        <begin position="147"/>
        <end position="168"/>
    </location>
</feature>
<dbReference type="SUPFAM" id="SSF51735">
    <property type="entry name" value="NAD(P)-binding Rossmann-fold domains"/>
    <property type="match status" value="1"/>
</dbReference>
<dbReference type="InterPro" id="IPR036291">
    <property type="entry name" value="NAD(P)-bd_dom_sf"/>
</dbReference>
<comment type="caution">
    <text evidence="15">The sequence shown here is derived from an EMBL/GenBank/DDBJ whole genome shotgun (WGS) entry which is preliminary data.</text>
</comment>
<evidence type="ECO:0000313" key="15">
    <source>
        <dbReference type="EMBL" id="KFB73381.1"/>
    </source>
</evidence>
<dbReference type="PANTHER" id="PTHR46157:SF3">
    <property type="entry name" value="GLUTATHIONE-REGULATED POTASSIUM-EFFLUX SYSTEM PROTEIN KEFC"/>
    <property type="match status" value="1"/>
</dbReference>
<feature type="transmembrane region" description="Helical" evidence="13">
    <location>
        <begin position="220"/>
        <end position="251"/>
    </location>
</feature>
<dbReference type="EMBL" id="JDVG02000231">
    <property type="protein sequence ID" value="KFB73381.1"/>
    <property type="molecule type" value="Genomic_DNA"/>
</dbReference>
<dbReference type="Proteomes" id="UP000020077">
    <property type="component" value="Unassembled WGS sequence"/>
</dbReference>
<evidence type="ECO:0000256" key="13">
    <source>
        <dbReference type="SAM" id="Phobius"/>
    </source>
</evidence>
<dbReference type="FunFam" id="3.40.50.720:FF:000036">
    <property type="entry name" value="Glutathione-regulated potassium-efflux system protein KefB"/>
    <property type="match status" value="1"/>
</dbReference>
<gene>
    <name evidence="15" type="primary">kefC_1</name>
    <name evidence="15" type="ORF">AW09_001362</name>
</gene>
<feature type="transmembrane region" description="Helical" evidence="13">
    <location>
        <begin position="54"/>
        <end position="72"/>
    </location>
</feature>
<dbReference type="Pfam" id="PF00999">
    <property type="entry name" value="Na_H_Exchanger"/>
    <property type="match status" value="1"/>
</dbReference>
<dbReference type="Pfam" id="PF02254">
    <property type="entry name" value="TrkA_N"/>
    <property type="match status" value="1"/>
</dbReference>
<evidence type="ECO:0000256" key="8">
    <source>
        <dbReference type="ARBA" id="ARBA00022692"/>
    </source>
</evidence>
<keyword evidence="6" id="KW-0997">Cell inner membrane</keyword>
<dbReference type="GO" id="GO:1902600">
    <property type="term" value="P:proton transmembrane transport"/>
    <property type="evidence" value="ECO:0007669"/>
    <property type="project" value="InterPro"/>
</dbReference>
<keyword evidence="7" id="KW-0633">Potassium transport</keyword>
<evidence type="ECO:0000256" key="3">
    <source>
        <dbReference type="ARBA" id="ARBA00022448"/>
    </source>
</evidence>
<dbReference type="GO" id="GO:0006813">
    <property type="term" value="P:potassium ion transport"/>
    <property type="evidence" value="ECO:0007669"/>
    <property type="project" value="UniProtKB-KW"/>
</dbReference>
<evidence type="ECO:0000256" key="2">
    <source>
        <dbReference type="ARBA" id="ARBA00005551"/>
    </source>
</evidence>
<comment type="subcellular location">
    <subcellularLocation>
        <location evidence="1">Cell inner membrane</location>
        <topology evidence="1">Multi-pass membrane protein</topology>
    </subcellularLocation>
</comment>
<reference evidence="15 16" key="1">
    <citation type="submission" date="2014-02" db="EMBL/GenBank/DDBJ databases">
        <title>Expanding our view of genomic diversity in Candidatus Accumulibacter clades.</title>
        <authorList>
            <person name="Skennerton C.T."/>
            <person name="Barr J.J."/>
            <person name="Slater F.R."/>
            <person name="Bond P.L."/>
            <person name="Tyson G.W."/>
        </authorList>
    </citation>
    <scope>NUCLEOTIDE SEQUENCE [LARGE SCALE GENOMIC DNA]</scope>
    <source>
        <strain evidence="16">BA-91</strain>
    </source>
</reference>
<name>A0A080LXG1_9PROT</name>
<keyword evidence="11" id="KW-0406">Ion transport</keyword>
<dbReference type="InterPro" id="IPR004771">
    <property type="entry name" value="K/H_exchanger"/>
</dbReference>
<dbReference type="InterPro" id="IPR006153">
    <property type="entry name" value="Cation/H_exchanger_TM"/>
</dbReference>
<feature type="transmembrane region" description="Helical" evidence="13">
    <location>
        <begin position="324"/>
        <end position="344"/>
    </location>
</feature>
<comment type="similarity">
    <text evidence="2">Belongs to the monovalent cation:proton antiporter 2 (CPA2) transporter (TC 2.A.37) family.</text>
</comment>
<evidence type="ECO:0000256" key="4">
    <source>
        <dbReference type="ARBA" id="ARBA00022449"/>
    </source>
</evidence>
<keyword evidence="9" id="KW-0630">Potassium</keyword>
<dbReference type="Gene3D" id="1.20.1530.20">
    <property type="match status" value="1"/>
</dbReference>
<keyword evidence="10 13" id="KW-1133">Transmembrane helix</keyword>
<evidence type="ECO:0000256" key="9">
    <source>
        <dbReference type="ARBA" id="ARBA00022958"/>
    </source>
</evidence>
<evidence type="ECO:0000256" key="5">
    <source>
        <dbReference type="ARBA" id="ARBA00022475"/>
    </source>
</evidence>
<proteinExistence type="inferred from homology"/>
<evidence type="ECO:0000256" key="7">
    <source>
        <dbReference type="ARBA" id="ARBA00022538"/>
    </source>
</evidence>